<reference evidence="1 2" key="1">
    <citation type="journal article" date="2019" name="PLoS ONE">
        <title>Genomic analyses reveal an absence of contemporary introgressive admixture between fin whales and blue whales, despite known hybrids.</title>
        <authorList>
            <person name="Westbury M.V."/>
            <person name="Petersen B."/>
            <person name="Lorenzen E.D."/>
        </authorList>
    </citation>
    <scope>NUCLEOTIDE SEQUENCE [LARGE SCALE GENOMIC DNA]</scope>
    <source>
        <strain evidence="1">FinWhale-01</strain>
    </source>
</reference>
<protein>
    <submittedName>
        <fullName evidence="1">Uncharacterized protein</fullName>
    </submittedName>
</protein>
<dbReference type="Proteomes" id="UP000437017">
    <property type="component" value="Unassembled WGS sequence"/>
</dbReference>
<evidence type="ECO:0000313" key="1">
    <source>
        <dbReference type="EMBL" id="KAB0404437.1"/>
    </source>
</evidence>
<feature type="non-terminal residue" evidence="1">
    <location>
        <position position="191"/>
    </location>
</feature>
<sequence length="191" mass="21463">ACMAMALSSGWLVSTCPAQSTQYHLNLTVANLTIILSLRLQFALNSTMSILNFPAISFCVPYLVFKKTVLVEGVTYYFNQYDPWNEIQGRYQLWREIIIPQYQMLISGHFVLGFILPLATKPDDQVQPTLLGPCSHSDFPLPLRVILASVPVAGLCLLPREQRGPVPGGLTHKPPRLVYGLYNSCFIPRFY</sequence>
<comment type="caution">
    <text evidence="1">The sequence shown here is derived from an EMBL/GenBank/DDBJ whole genome shotgun (WGS) entry which is preliminary data.</text>
</comment>
<gene>
    <name evidence="1" type="ORF">E2I00_009567</name>
</gene>
<name>A0A6A1Q9W3_BALPH</name>
<accession>A0A6A1Q9W3</accession>
<keyword evidence="2" id="KW-1185">Reference proteome</keyword>
<evidence type="ECO:0000313" key="2">
    <source>
        <dbReference type="Proteomes" id="UP000437017"/>
    </source>
</evidence>
<proteinExistence type="predicted"/>
<organism evidence="1 2">
    <name type="scientific">Balaenoptera physalus</name>
    <name type="common">Fin whale</name>
    <name type="synonym">Balaena physalus</name>
    <dbReference type="NCBI Taxonomy" id="9770"/>
    <lineage>
        <taxon>Eukaryota</taxon>
        <taxon>Metazoa</taxon>
        <taxon>Chordata</taxon>
        <taxon>Craniata</taxon>
        <taxon>Vertebrata</taxon>
        <taxon>Euteleostomi</taxon>
        <taxon>Mammalia</taxon>
        <taxon>Eutheria</taxon>
        <taxon>Laurasiatheria</taxon>
        <taxon>Artiodactyla</taxon>
        <taxon>Whippomorpha</taxon>
        <taxon>Cetacea</taxon>
        <taxon>Mysticeti</taxon>
        <taxon>Balaenopteridae</taxon>
        <taxon>Balaenoptera</taxon>
    </lineage>
</organism>
<dbReference type="EMBL" id="SGJD01000594">
    <property type="protein sequence ID" value="KAB0404437.1"/>
    <property type="molecule type" value="Genomic_DNA"/>
</dbReference>
<dbReference type="AlphaFoldDB" id="A0A6A1Q9W3"/>
<feature type="non-terminal residue" evidence="1">
    <location>
        <position position="1"/>
    </location>
</feature>